<evidence type="ECO:0000313" key="3">
    <source>
        <dbReference type="Proteomes" id="UP000537204"/>
    </source>
</evidence>
<evidence type="ECO:0000256" key="1">
    <source>
        <dbReference type="SAM" id="MobiDB-lite"/>
    </source>
</evidence>
<feature type="region of interest" description="Disordered" evidence="1">
    <location>
        <begin position="35"/>
        <end position="95"/>
    </location>
</feature>
<protein>
    <submittedName>
        <fullName evidence="2">Uncharacterized protein</fullName>
    </submittedName>
</protein>
<feature type="compositionally biased region" description="Basic and acidic residues" evidence="1">
    <location>
        <begin position="58"/>
        <end position="67"/>
    </location>
</feature>
<name>A0A7W9DZ96_9SPHI</name>
<proteinExistence type="predicted"/>
<sequence>MDRKDFNLNAEHSDAVGKNDLNQGIKDIVVDQIPGPAGTDVNLDGVQQSSNLYPLEQELDREGATGHEDEDLGINSDGTNPGTEYFPPLNEPSAD</sequence>
<evidence type="ECO:0000313" key="2">
    <source>
        <dbReference type="EMBL" id="MBB5635320.1"/>
    </source>
</evidence>
<feature type="region of interest" description="Disordered" evidence="1">
    <location>
        <begin position="1"/>
        <end position="20"/>
    </location>
</feature>
<feature type="compositionally biased region" description="Basic and acidic residues" evidence="1">
    <location>
        <begin position="1"/>
        <end position="17"/>
    </location>
</feature>
<accession>A0A7W9DZ96</accession>
<dbReference type="EMBL" id="JACHCE010000001">
    <property type="protein sequence ID" value="MBB5635320.1"/>
    <property type="molecule type" value="Genomic_DNA"/>
</dbReference>
<dbReference type="AlphaFoldDB" id="A0A7W9DZ96"/>
<comment type="caution">
    <text evidence="2">The sequence shown here is derived from an EMBL/GenBank/DDBJ whole genome shotgun (WGS) entry which is preliminary data.</text>
</comment>
<dbReference type="Proteomes" id="UP000537204">
    <property type="component" value="Unassembled WGS sequence"/>
</dbReference>
<gene>
    <name evidence="2" type="ORF">HDE68_001205</name>
</gene>
<dbReference type="RefSeq" id="WP_183879820.1">
    <property type="nucleotide sequence ID" value="NZ_JACHCE010000001.1"/>
</dbReference>
<organism evidence="2 3">
    <name type="scientific">Pedobacter cryoconitis</name>
    <dbReference type="NCBI Taxonomy" id="188932"/>
    <lineage>
        <taxon>Bacteria</taxon>
        <taxon>Pseudomonadati</taxon>
        <taxon>Bacteroidota</taxon>
        <taxon>Sphingobacteriia</taxon>
        <taxon>Sphingobacteriales</taxon>
        <taxon>Sphingobacteriaceae</taxon>
        <taxon>Pedobacter</taxon>
    </lineage>
</organism>
<reference evidence="2 3" key="1">
    <citation type="submission" date="2020-08" db="EMBL/GenBank/DDBJ databases">
        <title>Genomic Encyclopedia of Type Strains, Phase IV (KMG-V): Genome sequencing to study the core and pangenomes of soil and plant-associated prokaryotes.</title>
        <authorList>
            <person name="Whitman W."/>
        </authorList>
    </citation>
    <scope>NUCLEOTIDE SEQUENCE [LARGE SCALE GENOMIC DNA]</scope>
    <source>
        <strain evidence="2 3">S3M1</strain>
    </source>
</reference>